<name>A0AC60NWL2_IXOPE</name>
<comment type="caution">
    <text evidence="1">The sequence shown here is derived from an EMBL/GenBank/DDBJ whole genome shotgun (WGS) entry which is preliminary data.</text>
</comment>
<dbReference type="EMBL" id="JABSTQ010011421">
    <property type="protein sequence ID" value="KAG0411548.1"/>
    <property type="molecule type" value="Genomic_DNA"/>
</dbReference>
<proteinExistence type="predicted"/>
<dbReference type="Proteomes" id="UP000805193">
    <property type="component" value="Unassembled WGS sequence"/>
</dbReference>
<sequence length="229" mass="25775">MFQRYAAGFQGHGVTKGEKVLVHLDNSPENTIAMFSVVFAGAVAVTSDPILSKDDILYRIRHSNATYILTTESEASRLRDMLDMIHMKATTLLETLSIMLTLAKKIEEKGDICYYNEDGQFFFVERITQTFLCMGMRVAPSSIERVLLSHEGIADAAVTAISHPEYEEVAKAFVVLKKPRSEITEEKLQIFVAGQVRPHMQLHGGVKIVEKIPKDNRGKVQRKQLELLH</sequence>
<organism evidence="1 2">
    <name type="scientific">Ixodes persulcatus</name>
    <name type="common">Taiga tick</name>
    <dbReference type="NCBI Taxonomy" id="34615"/>
    <lineage>
        <taxon>Eukaryota</taxon>
        <taxon>Metazoa</taxon>
        <taxon>Ecdysozoa</taxon>
        <taxon>Arthropoda</taxon>
        <taxon>Chelicerata</taxon>
        <taxon>Arachnida</taxon>
        <taxon>Acari</taxon>
        <taxon>Parasitiformes</taxon>
        <taxon>Ixodida</taxon>
        <taxon>Ixodoidea</taxon>
        <taxon>Ixodidae</taxon>
        <taxon>Ixodinae</taxon>
        <taxon>Ixodes</taxon>
    </lineage>
</organism>
<protein>
    <submittedName>
        <fullName evidence="1">Uncharacterized protein</fullName>
    </submittedName>
</protein>
<gene>
    <name evidence="1" type="ORF">HPB47_011327</name>
</gene>
<evidence type="ECO:0000313" key="2">
    <source>
        <dbReference type="Proteomes" id="UP000805193"/>
    </source>
</evidence>
<evidence type="ECO:0000313" key="1">
    <source>
        <dbReference type="EMBL" id="KAG0411548.1"/>
    </source>
</evidence>
<reference evidence="1 2" key="1">
    <citation type="journal article" date="2020" name="Cell">
        <title>Large-Scale Comparative Analyses of Tick Genomes Elucidate Their Genetic Diversity and Vector Capacities.</title>
        <authorList>
            <consortium name="Tick Genome and Microbiome Consortium (TIGMIC)"/>
            <person name="Jia N."/>
            <person name="Wang J."/>
            <person name="Shi W."/>
            <person name="Du L."/>
            <person name="Sun Y."/>
            <person name="Zhan W."/>
            <person name="Jiang J.F."/>
            <person name="Wang Q."/>
            <person name="Zhang B."/>
            <person name="Ji P."/>
            <person name="Bell-Sakyi L."/>
            <person name="Cui X.M."/>
            <person name="Yuan T.T."/>
            <person name="Jiang B.G."/>
            <person name="Yang W.F."/>
            <person name="Lam T.T."/>
            <person name="Chang Q.C."/>
            <person name="Ding S.J."/>
            <person name="Wang X.J."/>
            <person name="Zhu J.G."/>
            <person name="Ruan X.D."/>
            <person name="Zhao L."/>
            <person name="Wei J.T."/>
            <person name="Ye R.Z."/>
            <person name="Que T.C."/>
            <person name="Du C.H."/>
            <person name="Zhou Y.H."/>
            <person name="Cheng J.X."/>
            <person name="Dai P.F."/>
            <person name="Guo W.B."/>
            <person name="Han X.H."/>
            <person name="Huang E.J."/>
            <person name="Li L.F."/>
            <person name="Wei W."/>
            <person name="Gao Y.C."/>
            <person name="Liu J.Z."/>
            <person name="Shao H.Z."/>
            <person name="Wang X."/>
            <person name="Wang C.C."/>
            <person name="Yang T.C."/>
            <person name="Huo Q.B."/>
            <person name="Li W."/>
            <person name="Chen H.Y."/>
            <person name="Chen S.E."/>
            <person name="Zhou L.G."/>
            <person name="Ni X.B."/>
            <person name="Tian J.H."/>
            <person name="Sheng Y."/>
            <person name="Liu T."/>
            <person name="Pan Y.S."/>
            <person name="Xia L.Y."/>
            <person name="Li J."/>
            <person name="Zhao F."/>
            <person name="Cao W.C."/>
        </authorList>
    </citation>
    <scope>NUCLEOTIDE SEQUENCE [LARGE SCALE GENOMIC DNA]</scope>
    <source>
        <strain evidence="1">Iper-2018</strain>
    </source>
</reference>
<keyword evidence="2" id="KW-1185">Reference proteome</keyword>
<accession>A0AC60NWL2</accession>